<dbReference type="InterPro" id="IPR025157">
    <property type="entry name" value="Hemagglutinin_rpt"/>
</dbReference>
<gene>
    <name evidence="2" type="ORF">F2P45_34785</name>
</gene>
<evidence type="ECO:0008006" key="4">
    <source>
        <dbReference type="Google" id="ProtNLM"/>
    </source>
</evidence>
<accession>A0ABX0P5U0</accession>
<evidence type="ECO:0000313" key="3">
    <source>
        <dbReference type="Proteomes" id="UP000609726"/>
    </source>
</evidence>
<reference evidence="2 3" key="1">
    <citation type="submission" date="2019-10" db="EMBL/GenBank/DDBJ databases">
        <title>Taxonomy of Antarctic Massilia spp.: description of Massilia rubra sp. nov., Massilia aquatica sp. nov., Massilia mucilaginosa sp. nov., Massilia frigida sp. nov. isolated from streams, lakes and regoliths.</title>
        <authorList>
            <person name="Holochova P."/>
            <person name="Sedlacek I."/>
            <person name="Kralova S."/>
            <person name="Maslanova I."/>
            <person name="Busse H.-J."/>
            <person name="Stankova E."/>
            <person name="Vrbovska V."/>
            <person name="Kovarovic V."/>
            <person name="Bartak M."/>
            <person name="Svec P."/>
            <person name="Pantucek R."/>
        </authorList>
    </citation>
    <scope>NUCLEOTIDE SEQUENCE [LARGE SCALE GENOMIC DNA]</scope>
    <source>
        <strain evidence="2 3">CCM 8733</strain>
    </source>
</reference>
<feature type="region of interest" description="Disordered" evidence="1">
    <location>
        <begin position="1"/>
        <end position="26"/>
    </location>
</feature>
<protein>
    <recommendedName>
        <fullName evidence="4">Hemagglutinin</fullName>
    </recommendedName>
</protein>
<dbReference type="RefSeq" id="WP_166882764.1">
    <property type="nucleotide sequence ID" value="NZ_WHJH01000363.1"/>
</dbReference>
<evidence type="ECO:0000313" key="2">
    <source>
        <dbReference type="EMBL" id="NHZ94110.1"/>
    </source>
</evidence>
<name>A0ABX0P5U0_9BURK</name>
<evidence type="ECO:0000256" key="1">
    <source>
        <dbReference type="SAM" id="MobiDB-lite"/>
    </source>
</evidence>
<feature type="non-terminal residue" evidence="2">
    <location>
        <position position="1"/>
    </location>
</feature>
<sequence length="94" mass="9046">SGNMVKSKTTTSSSTASAQQAQGSSIEGSSIAIVAGNGKDAVGNVNVIGSSVLADKNLSVKAGADINVLAATSTGIYSEATTVKQSGLSGAKNG</sequence>
<dbReference type="Proteomes" id="UP000609726">
    <property type="component" value="Unassembled WGS sequence"/>
</dbReference>
<dbReference type="Pfam" id="PF13332">
    <property type="entry name" value="Fil_haemagg_2"/>
    <property type="match status" value="1"/>
</dbReference>
<comment type="caution">
    <text evidence="2">The sequence shown here is derived from an EMBL/GenBank/DDBJ whole genome shotgun (WGS) entry which is preliminary data.</text>
</comment>
<feature type="non-terminal residue" evidence="2">
    <location>
        <position position="94"/>
    </location>
</feature>
<dbReference type="EMBL" id="WHJH01000363">
    <property type="protein sequence ID" value="NHZ94110.1"/>
    <property type="molecule type" value="Genomic_DNA"/>
</dbReference>
<proteinExistence type="predicted"/>
<keyword evidence="3" id="KW-1185">Reference proteome</keyword>
<organism evidence="2 3">
    <name type="scientific">Massilia mucilaginosa</name>
    <dbReference type="NCBI Taxonomy" id="2609282"/>
    <lineage>
        <taxon>Bacteria</taxon>
        <taxon>Pseudomonadati</taxon>
        <taxon>Pseudomonadota</taxon>
        <taxon>Betaproteobacteria</taxon>
        <taxon>Burkholderiales</taxon>
        <taxon>Oxalobacteraceae</taxon>
        <taxon>Telluria group</taxon>
        <taxon>Massilia</taxon>
    </lineage>
</organism>
<feature type="compositionally biased region" description="Low complexity" evidence="1">
    <location>
        <begin position="10"/>
        <end position="26"/>
    </location>
</feature>